<evidence type="ECO:0000313" key="1">
    <source>
        <dbReference type="EMBL" id="GIY21129.1"/>
    </source>
</evidence>
<proteinExistence type="predicted"/>
<accession>A0AAV4RKP5</accession>
<feature type="non-terminal residue" evidence="1">
    <location>
        <position position="1"/>
    </location>
</feature>
<dbReference type="EMBL" id="BPLR01007967">
    <property type="protein sequence ID" value="GIY21129.1"/>
    <property type="molecule type" value="Genomic_DNA"/>
</dbReference>
<protein>
    <submittedName>
        <fullName evidence="1">Uncharacterized protein</fullName>
    </submittedName>
</protein>
<dbReference type="Proteomes" id="UP001054945">
    <property type="component" value="Unassembled WGS sequence"/>
</dbReference>
<sequence length="93" mass="10155">RILSHIKVVLSASFESSDKLVQIADKVSEVVTLCSRIGNIECAPNFRTTFYPVNNPANQGSISPNGRLKALTFNLPIPKSSFTLSKILFSSKT</sequence>
<reference evidence="1 2" key="1">
    <citation type="submission" date="2021-06" db="EMBL/GenBank/DDBJ databases">
        <title>Caerostris extrusa draft genome.</title>
        <authorList>
            <person name="Kono N."/>
            <person name="Arakawa K."/>
        </authorList>
    </citation>
    <scope>NUCLEOTIDE SEQUENCE [LARGE SCALE GENOMIC DNA]</scope>
</reference>
<comment type="caution">
    <text evidence="1">The sequence shown here is derived from an EMBL/GenBank/DDBJ whole genome shotgun (WGS) entry which is preliminary data.</text>
</comment>
<name>A0AAV4RKP5_CAEEX</name>
<evidence type="ECO:0000313" key="2">
    <source>
        <dbReference type="Proteomes" id="UP001054945"/>
    </source>
</evidence>
<gene>
    <name evidence="1" type="ORF">CEXT_6631</name>
</gene>
<keyword evidence="2" id="KW-1185">Reference proteome</keyword>
<dbReference type="AlphaFoldDB" id="A0AAV4RKP5"/>
<organism evidence="1 2">
    <name type="scientific">Caerostris extrusa</name>
    <name type="common">Bark spider</name>
    <name type="synonym">Caerostris bankana</name>
    <dbReference type="NCBI Taxonomy" id="172846"/>
    <lineage>
        <taxon>Eukaryota</taxon>
        <taxon>Metazoa</taxon>
        <taxon>Ecdysozoa</taxon>
        <taxon>Arthropoda</taxon>
        <taxon>Chelicerata</taxon>
        <taxon>Arachnida</taxon>
        <taxon>Araneae</taxon>
        <taxon>Araneomorphae</taxon>
        <taxon>Entelegynae</taxon>
        <taxon>Araneoidea</taxon>
        <taxon>Araneidae</taxon>
        <taxon>Caerostris</taxon>
    </lineage>
</organism>